<evidence type="ECO:0000313" key="3">
    <source>
        <dbReference type="Proteomes" id="UP000823612"/>
    </source>
</evidence>
<reference evidence="2" key="2">
    <citation type="journal article" date="2021" name="PeerJ">
        <title>Extensive microbial diversity within the chicken gut microbiome revealed by metagenomics and culture.</title>
        <authorList>
            <person name="Gilroy R."/>
            <person name="Ravi A."/>
            <person name="Getino M."/>
            <person name="Pursley I."/>
            <person name="Horton D.L."/>
            <person name="Alikhan N.F."/>
            <person name="Baker D."/>
            <person name="Gharbi K."/>
            <person name="Hall N."/>
            <person name="Watson M."/>
            <person name="Adriaenssens E.M."/>
            <person name="Foster-Nyarko E."/>
            <person name="Jarju S."/>
            <person name="Secka A."/>
            <person name="Antonio M."/>
            <person name="Oren A."/>
            <person name="Chaudhuri R.R."/>
            <person name="La Ragione R."/>
            <person name="Hildebrand F."/>
            <person name="Pallen M.J."/>
        </authorList>
    </citation>
    <scope>NUCLEOTIDE SEQUENCE</scope>
    <source>
        <strain evidence="2">2889</strain>
    </source>
</reference>
<reference evidence="2" key="1">
    <citation type="submission" date="2020-10" db="EMBL/GenBank/DDBJ databases">
        <authorList>
            <person name="Gilroy R."/>
        </authorList>
    </citation>
    <scope>NUCLEOTIDE SEQUENCE</scope>
    <source>
        <strain evidence="2">2889</strain>
    </source>
</reference>
<comment type="caution">
    <text evidence="2">The sequence shown here is derived from an EMBL/GenBank/DDBJ whole genome shotgun (WGS) entry which is preliminary data.</text>
</comment>
<sequence>MKKLFYLLALLAGSMAFTSCDNHQEPHNPYPWKPTETKLNTSDSRVGSMCTADGRITTNNDEAEGILFAVDGNTGYLCSFTNIMKSTVRGRNVVWDLEGISWSSSYDTVPIGTGLYTSVYDSVAGEFEKRSEQITDGEILTDMIVADTTIESSAAARCRNYYRIHCYTNATEHNADNQFIDGRGEWYLPSAQELQALLKVKNKINNLYLDGSQPADTVVTTTYFQAIGGSRGYAYWSATEFNASCAWYRITADNDQSYLQKNFNGGGSTVSKMLVRPIRKVTLQ</sequence>
<organism evidence="2 3">
    <name type="scientific">Candidatus Pullibacteroides excrementavium</name>
    <dbReference type="NCBI Taxonomy" id="2840905"/>
    <lineage>
        <taxon>Bacteria</taxon>
        <taxon>Pseudomonadati</taxon>
        <taxon>Bacteroidota</taxon>
        <taxon>Bacteroidia</taxon>
        <taxon>Bacteroidales</taxon>
        <taxon>Candidatus Pullibacteroides</taxon>
    </lineage>
</organism>
<dbReference type="AlphaFoldDB" id="A0A9D9H136"/>
<feature type="signal peptide" evidence="1">
    <location>
        <begin position="1"/>
        <end position="18"/>
    </location>
</feature>
<evidence type="ECO:0008006" key="4">
    <source>
        <dbReference type="Google" id="ProtNLM"/>
    </source>
</evidence>
<evidence type="ECO:0000313" key="2">
    <source>
        <dbReference type="EMBL" id="MBO8432531.1"/>
    </source>
</evidence>
<gene>
    <name evidence="2" type="ORF">IAB08_04490</name>
</gene>
<dbReference type="EMBL" id="JADIMZ010000065">
    <property type="protein sequence ID" value="MBO8432531.1"/>
    <property type="molecule type" value="Genomic_DNA"/>
</dbReference>
<feature type="chain" id="PRO_5039590367" description="DUF1566 domain-containing protein" evidence="1">
    <location>
        <begin position="19"/>
        <end position="284"/>
    </location>
</feature>
<evidence type="ECO:0000256" key="1">
    <source>
        <dbReference type="SAM" id="SignalP"/>
    </source>
</evidence>
<keyword evidence="1" id="KW-0732">Signal</keyword>
<protein>
    <recommendedName>
        <fullName evidence="4">DUF1566 domain-containing protein</fullName>
    </recommendedName>
</protein>
<dbReference type="PROSITE" id="PS51257">
    <property type="entry name" value="PROKAR_LIPOPROTEIN"/>
    <property type="match status" value="1"/>
</dbReference>
<dbReference type="Proteomes" id="UP000823612">
    <property type="component" value="Unassembled WGS sequence"/>
</dbReference>
<name>A0A9D9H136_9BACT</name>
<proteinExistence type="predicted"/>
<accession>A0A9D9H136</accession>